<protein>
    <submittedName>
        <fullName evidence="2">Amidohydrolase family protein</fullName>
    </submittedName>
</protein>
<dbReference type="InterPro" id="IPR057744">
    <property type="entry name" value="OTAase-like"/>
</dbReference>
<dbReference type="GO" id="GO:0016810">
    <property type="term" value="F:hydrolase activity, acting on carbon-nitrogen (but not peptide) bonds"/>
    <property type="evidence" value="ECO:0007669"/>
    <property type="project" value="InterPro"/>
</dbReference>
<dbReference type="SUPFAM" id="SSF51556">
    <property type="entry name" value="Metallo-dependent hydrolases"/>
    <property type="match status" value="1"/>
</dbReference>
<dbReference type="InterPro" id="IPR011059">
    <property type="entry name" value="Metal-dep_hydrolase_composite"/>
</dbReference>
<dbReference type="Gene3D" id="2.30.40.10">
    <property type="entry name" value="Urease, subunit C, domain 1"/>
    <property type="match status" value="1"/>
</dbReference>
<dbReference type="CDD" id="cd01299">
    <property type="entry name" value="Met_dep_hydrolase_A"/>
    <property type="match status" value="1"/>
</dbReference>
<sequence length="485" mass="52587">MTDSWLLLTGGRVIDGLGNPPVDDCAVLVRGDRIHAIGPAARADAVPRGEPLLTLDVTGRTVMPGLIDVHCHMTYGESRTEEEIDLYTSPERRTLLAAHNATKVLRAGVTSISQPGGSYFIGVGIRDGIRDGLVHGPRMTTAGRYLTTSNGLTDWYPDSVGVPAGNIGTLTNTVDQMREEIRHQVKNGVDLIKCADSPYGEYQAFTDDEMKAIADLTHQLRKKVTIHARGAAEVRAAARAGFDWIMHGNVLDDAAIEALAETGTPLVPTLLLLANMADYRREAEVPAHQADAVKRMLDKTADSLHRAREAGVRFAVGTDSGFAVTAYGEWHARELQLLKDYAGLTSLEAIQAGTSGCAGMMNLEGQVGAVAEGMLADLIVADGDPSRDLGVLVDPARILHVILGGVVQEFDEDLRSQIYQHDRQPHEYSYKRLTYEMVVGDGTPAPATDVPWEAEQRADLVTDARRIEKASRRAAREAYTDEFAD</sequence>
<name>A0AAU1ZRG1_9ACTN</name>
<dbReference type="AlphaFoldDB" id="A0AAU1ZRG1"/>
<dbReference type="PANTHER" id="PTHR43135">
    <property type="entry name" value="ALPHA-D-RIBOSE 1-METHYLPHOSPHONATE 5-TRIPHOSPHATE DIPHOSPHATASE"/>
    <property type="match status" value="1"/>
</dbReference>
<dbReference type="SUPFAM" id="SSF51338">
    <property type="entry name" value="Composite domain of metallo-dependent hydrolases"/>
    <property type="match status" value="1"/>
</dbReference>
<evidence type="ECO:0000259" key="1">
    <source>
        <dbReference type="Pfam" id="PF01979"/>
    </source>
</evidence>
<dbReference type="EMBL" id="CP108222">
    <property type="protein sequence ID" value="WTT14129.1"/>
    <property type="molecule type" value="Genomic_DNA"/>
</dbReference>
<dbReference type="Gene3D" id="3.20.20.140">
    <property type="entry name" value="Metal-dependent hydrolases"/>
    <property type="match status" value="1"/>
</dbReference>
<dbReference type="InterPro" id="IPR032466">
    <property type="entry name" value="Metal_Hydrolase"/>
</dbReference>
<reference evidence="2" key="1">
    <citation type="submission" date="2022-10" db="EMBL/GenBank/DDBJ databases">
        <title>The complete genomes of actinobacterial strains from the NBC collection.</title>
        <authorList>
            <person name="Joergensen T.S."/>
            <person name="Alvarez Arevalo M."/>
            <person name="Sterndorff E.B."/>
            <person name="Faurdal D."/>
            <person name="Vuksanovic O."/>
            <person name="Mourched A.-S."/>
            <person name="Charusanti P."/>
            <person name="Shaw S."/>
            <person name="Blin K."/>
            <person name="Weber T."/>
        </authorList>
    </citation>
    <scope>NUCLEOTIDE SEQUENCE</scope>
    <source>
        <strain evidence="2">NBC_00093</strain>
    </source>
</reference>
<dbReference type="Pfam" id="PF01979">
    <property type="entry name" value="Amidohydro_1"/>
    <property type="match status" value="1"/>
</dbReference>
<dbReference type="InterPro" id="IPR051781">
    <property type="entry name" value="Metallo-dep_Hydrolase"/>
</dbReference>
<gene>
    <name evidence="2" type="ORF">OHA22_00665</name>
</gene>
<dbReference type="InterPro" id="IPR006680">
    <property type="entry name" value="Amidohydro-rel"/>
</dbReference>
<feature type="domain" description="Amidohydrolase-related" evidence="1">
    <location>
        <begin position="61"/>
        <end position="406"/>
    </location>
</feature>
<organism evidence="2">
    <name type="scientific">Streptomyces sp. NBC_00093</name>
    <dbReference type="NCBI Taxonomy" id="2975649"/>
    <lineage>
        <taxon>Bacteria</taxon>
        <taxon>Bacillati</taxon>
        <taxon>Actinomycetota</taxon>
        <taxon>Actinomycetes</taxon>
        <taxon>Kitasatosporales</taxon>
        <taxon>Streptomycetaceae</taxon>
        <taxon>Streptomyces</taxon>
    </lineage>
</organism>
<evidence type="ECO:0000313" key="2">
    <source>
        <dbReference type="EMBL" id="WTT14129.1"/>
    </source>
</evidence>
<proteinExistence type="predicted"/>
<accession>A0AAU1ZRG1</accession>
<dbReference type="PANTHER" id="PTHR43135:SF3">
    <property type="entry name" value="ALPHA-D-RIBOSE 1-METHYLPHOSPHONATE 5-TRIPHOSPHATE DIPHOSPHATASE"/>
    <property type="match status" value="1"/>
</dbReference>